<evidence type="ECO:0000313" key="2">
    <source>
        <dbReference type="EMBL" id="WPF89870.1"/>
    </source>
</evidence>
<gene>
    <name evidence="2" type="ORF">SAY89_06275</name>
</gene>
<keyword evidence="1" id="KW-0812">Transmembrane</keyword>
<name>A0AAF0ZGM0_9CHRO</name>
<evidence type="ECO:0000256" key="1">
    <source>
        <dbReference type="SAM" id="Phobius"/>
    </source>
</evidence>
<proteinExistence type="predicted"/>
<keyword evidence="1" id="KW-1133">Transmembrane helix</keyword>
<dbReference type="RefSeq" id="WP_015219177.1">
    <property type="nucleotide sequence ID" value="NZ_CP138348.1"/>
</dbReference>
<reference evidence="2" key="1">
    <citation type="submission" date="2023-11" db="EMBL/GenBank/DDBJ databases">
        <title>Genome sequence of Cyanobacterium aponinum BCRC AL20115.</title>
        <authorList>
            <person name="Chang H.-Y."/>
            <person name="Lin K.-M."/>
            <person name="Hsueh H.-T."/>
            <person name="Chu H.-A."/>
            <person name="Kuo C.-H."/>
        </authorList>
    </citation>
    <scope>NUCLEOTIDE SEQUENCE</scope>
    <source>
        <strain evidence="2">AL20115</strain>
    </source>
</reference>
<feature type="transmembrane region" description="Helical" evidence="1">
    <location>
        <begin position="12"/>
        <end position="31"/>
    </location>
</feature>
<organism evidence="2">
    <name type="scientific">Cyanobacterium aponinum AL20115</name>
    <dbReference type="NCBI Taxonomy" id="3090662"/>
    <lineage>
        <taxon>Bacteria</taxon>
        <taxon>Bacillati</taxon>
        <taxon>Cyanobacteriota</taxon>
        <taxon>Cyanophyceae</taxon>
        <taxon>Oscillatoriophycideae</taxon>
        <taxon>Chroococcales</taxon>
        <taxon>Geminocystaceae</taxon>
        <taxon>Cyanobacterium</taxon>
    </lineage>
</organism>
<sequence>MMIDNSQLDLILGIIALVIVIAGLVMLFQGVNTMNK</sequence>
<protein>
    <submittedName>
        <fullName evidence="2">NAD synthetase</fullName>
    </submittedName>
</protein>
<dbReference type="EMBL" id="CP138348">
    <property type="protein sequence ID" value="WPF89870.1"/>
    <property type="molecule type" value="Genomic_DNA"/>
</dbReference>
<accession>A0AAF0ZGM0</accession>
<dbReference type="AlphaFoldDB" id="A0AAF0ZGM0"/>
<keyword evidence="1" id="KW-0472">Membrane</keyword>